<feature type="non-terminal residue" evidence="1">
    <location>
        <position position="95"/>
    </location>
</feature>
<comment type="caution">
    <text evidence="1">The sequence shown here is derived from an EMBL/GenBank/DDBJ whole genome shotgun (WGS) entry which is preliminary data.</text>
</comment>
<feature type="non-terminal residue" evidence="1">
    <location>
        <position position="1"/>
    </location>
</feature>
<organism evidence="1 2">
    <name type="scientific">Lactiplantibacillus garii</name>
    <dbReference type="NCBI Taxonomy" id="2306423"/>
    <lineage>
        <taxon>Bacteria</taxon>
        <taxon>Bacillati</taxon>
        <taxon>Bacillota</taxon>
        <taxon>Bacilli</taxon>
        <taxon>Lactobacillales</taxon>
        <taxon>Lactobacillaceae</taxon>
        <taxon>Lactiplantibacillus</taxon>
    </lineage>
</organism>
<dbReference type="RefSeq" id="WP_158610685.1">
    <property type="nucleotide sequence ID" value="NZ_QWZQ01000152.1"/>
</dbReference>
<dbReference type="AlphaFoldDB" id="A0A3R8KYR2"/>
<name>A0A3R8KYR2_9LACO</name>
<keyword evidence="2" id="KW-1185">Reference proteome</keyword>
<dbReference type="Proteomes" id="UP000283633">
    <property type="component" value="Unassembled WGS sequence"/>
</dbReference>
<proteinExistence type="predicted"/>
<evidence type="ECO:0000313" key="2">
    <source>
        <dbReference type="Proteomes" id="UP000283633"/>
    </source>
</evidence>
<evidence type="ECO:0000313" key="1">
    <source>
        <dbReference type="EMBL" id="RRK09134.1"/>
    </source>
</evidence>
<reference evidence="1 2" key="1">
    <citation type="submission" date="2018-08" db="EMBL/GenBank/DDBJ databases">
        <title>Genome Lactobacillus garii FI11369.</title>
        <authorList>
            <person name="Diaz M."/>
            <person name="Narbad A."/>
        </authorList>
    </citation>
    <scope>NUCLEOTIDE SEQUENCE [LARGE SCALE GENOMIC DNA]</scope>
    <source>
        <strain evidence="1 2">FI11369</strain>
    </source>
</reference>
<protein>
    <submittedName>
        <fullName evidence="1">Uncharacterized protein</fullName>
    </submittedName>
</protein>
<accession>A0A3R8KYR2</accession>
<gene>
    <name evidence="1" type="ORF">D1831_14490</name>
</gene>
<sequence>LNQEDSDDLDSLLAQATAMVEGMDKTVTTEDINAIEREIEPTEDQKNKIIANTPTWNPIQTIELADNWSDFEKNMTLYAQNQNINLTTDPLTDLL</sequence>
<dbReference type="EMBL" id="QWZQ01000152">
    <property type="protein sequence ID" value="RRK09134.1"/>
    <property type="molecule type" value="Genomic_DNA"/>
</dbReference>